<proteinExistence type="predicted"/>
<gene>
    <name evidence="1" type="ORF">SCLTRI_LOCUS5709</name>
</gene>
<reference evidence="1" key="1">
    <citation type="submission" date="2020-10" db="EMBL/GenBank/DDBJ databases">
        <authorList>
            <person name="Kusch S."/>
        </authorList>
    </citation>
    <scope>NUCLEOTIDE SEQUENCE</scope>
    <source>
        <strain evidence="1">SwB9</strain>
    </source>
</reference>
<keyword evidence="2" id="KW-1185">Reference proteome</keyword>
<organism evidence="1 2">
    <name type="scientific">Sclerotinia trifoliorum</name>
    <dbReference type="NCBI Taxonomy" id="28548"/>
    <lineage>
        <taxon>Eukaryota</taxon>
        <taxon>Fungi</taxon>
        <taxon>Dikarya</taxon>
        <taxon>Ascomycota</taxon>
        <taxon>Pezizomycotina</taxon>
        <taxon>Leotiomycetes</taxon>
        <taxon>Helotiales</taxon>
        <taxon>Sclerotiniaceae</taxon>
        <taxon>Sclerotinia</taxon>
    </lineage>
</organism>
<comment type="caution">
    <text evidence="1">The sequence shown here is derived from an EMBL/GenBank/DDBJ whole genome shotgun (WGS) entry which is preliminary data.</text>
</comment>
<sequence>MKVRKSDLSQIIVIEAKMLHMNKIGHIHMTILHHHHETGEVMTTPVITRHYLLVEITVSRICVGGAHYLKTK</sequence>
<evidence type="ECO:0000313" key="2">
    <source>
        <dbReference type="Proteomes" id="UP000624404"/>
    </source>
</evidence>
<dbReference type="AlphaFoldDB" id="A0A8H2VWD3"/>
<name>A0A8H2VWD3_9HELO</name>
<dbReference type="EMBL" id="CAJHIA010000017">
    <property type="protein sequence ID" value="CAD6445993.1"/>
    <property type="molecule type" value="Genomic_DNA"/>
</dbReference>
<evidence type="ECO:0000313" key="1">
    <source>
        <dbReference type="EMBL" id="CAD6445993.1"/>
    </source>
</evidence>
<protein>
    <submittedName>
        <fullName evidence="1">C4a0e38d-f374-4293-849e-b2c9da7adac3</fullName>
    </submittedName>
</protein>
<accession>A0A8H2VWD3</accession>
<dbReference type="Proteomes" id="UP000624404">
    <property type="component" value="Unassembled WGS sequence"/>
</dbReference>